<protein>
    <submittedName>
        <fullName evidence="2">Uncharacterized protein</fullName>
    </submittedName>
</protein>
<accession>A0A4S4C955</accession>
<dbReference type="EMBL" id="SSOB01000001">
    <property type="protein sequence ID" value="THF84571.1"/>
    <property type="molecule type" value="Genomic_DNA"/>
</dbReference>
<gene>
    <name evidence="2" type="ORF">E6C55_00890</name>
</gene>
<sequence>MSHAFVIEPLLFFEFDSEDEQLEKCREWGLLSDKATRTKNYVYKGNGLNETVSIVGFVDKMTAVIEFENKQRHCIHPSFLKEMQAASYGLKSAARAENDDDPAASADEAAVLADEAAVLMDEPSSTEGAEAPEAASSIEVSEAAASIADSQAAASSSAVSSPSAAEAAEAAEPAKPKAKKGKAKLELPEEKVKMVATVQEFTTVPNHFSDTDDEVVIYEAVRIEGPEELELGTAWSSHSNTLKKLELAIGDTISFEAKVAAKKLTKHPVPYKINNPSKLQKLES</sequence>
<dbReference type="Proteomes" id="UP000310636">
    <property type="component" value="Unassembled WGS sequence"/>
</dbReference>
<dbReference type="AlphaFoldDB" id="A0A4S4C955"/>
<feature type="region of interest" description="Disordered" evidence="1">
    <location>
        <begin position="164"/>
        <end position="185"/>
    </location>
</feature>
<dbReference type="RefSeq" id="WP_136367886.1">
    <property type="nucleotide sequence ID" value="NZ_SSOB01000001.1"/>
</dbReference>
<evidence type="ECO:0000313" key="2">
    <source>
        <dbReference type="EMBL" id="THF84571.1"/>
    </source>
</evidence>
<name>A0A4S4C955_9BACL</name>
<proteinExistence type="predicted"/>
<evidence type="ECO:0000313" key="3">
    <source>
        <dbReference type="Proteomes" id="UP000310636"/>
    </source>
</evidence>
<feature type="compositionally biased region" description="Low complexity" evidence="1">
    <location>
        <begin position="164"/>
        <end position="173"/>
    </location>
</feature>
<feature type="region of interest" description="Disordered" evidence="1">
    <location>
        <begin position="120"/>
        <end position="142"/>
    </location>
</feature>
<reference evidence="2 3" key="1">
    <citation type="submission" date="2019-04" db="EMBL/GenBank/DDBJ databases">
        <title>Cohnella sp. nov. isolated from preserved vegetables.</title>
        <authorList>
            <person name="Lin S.-Y."/>
            <person name="Hung M.-H."/>
            <person name="Young C.-C."/>
        </authorList>
    </citation>
    <scope>NUCLEOTIDE SEQUENCE [LARGE SCALE GENOMIC DNA]</scope>
    <source>
        <strain evidence="2 3">CC-MHH1044</strain>
    </source>
</reference>
<organism evidence="2 3">
    <name type="scientific">Cohnella fermenti</name>
    <dbReference type="NCBI Taxonomy" id="2565925"/>
    <lineage>
        <taxon>Bacteria</taxon>
        <taxon>Bacillati</taxon>
        <taxon>Bacillota</taxon>
        <taxon>Bacilli</taxon>
        <taxon>Bacillales</taxon>
        <taxon>Paenibacillaceae</taxon>
        <taxon>Cohnella</taxon>
    </lineage>
</organism>
<evidence type="ECO:0000256" key="1">
    <source>
        <dbReference type="SAM" id="MobiDB-lite"/>
    </source>
</evidence>
<comment type="caution">
    <text evidence="2">The sequence shown here is derived from an EMBL/GenBank/DDBJ whole genome shotgun (WGS) entry which is preliminary data.</text>
</comment>
<dbReference type="OrthoDB" id="2923612at2"/>
<keyword evidence="3" id="KW-1185">Reference proteome</keyword>